<name>A0ABU7MAD2_9ACTN</name>
<organism evidence="1 2">
    <name type="scientific">Gordonia sesuvii</name>
    <dbReference type="NCBI Taxonomy" id="3116777"/>
    <lineage>
        <taxon>Bacteria</taxon>
        <taxon>Bacillati</taxon>
        <taxon>Actinomycetota</taxon>
        <taxon>Actinomycetes</taxon>
        <taxon>Mycobacteriales</taxon>
        <taxon>Gordoniaceae</taxon>
        <taxon>Gordonia</taxon>
    </lineage>
</organism>
<proteinExistence type="predicted"/>
<dbReference type="RefSeq" id="WP_330431625.1">
    <property type="nucleotide sequence ID" value="NZ_JAZDUF010000001.1"/>
</dbReference>
<dbReference type="Proteomes" id="UP001347146">
    <property type="component" value="Unassembled WGS sequence"/>
</dbReference>
<evidence type="ECO:0000313" key="2">
    <source>
        <dbReference type="Proteomes" id="UP001347146"/>
    </source>
</evidence>
<gene>
    <name evidence="1" type="ORF">VZC37_06755</name>
</gene>
<accession>A0ABU7MAD2</accession>
<evidence type="ECO:0000313" key="1">
    <source>
        <dbReference type="EMBL" id="MEE3850025.1"/>
    </source>
</evidence>
<keyword evidence="2" id="KW-1185">Reference proteome</keyword>
<protein>
    <submittedName>
        <fullName evidence="1">Uncharacterized protein</fullName>
    </submittedName>
</protein>
<comment type="caution">
    <text evidence="1">The sequence shown here is derived from an EMBL/GenBank/DDBJ whole genome shotgun (WGS) entry which is preliminary data.</text>
</comment>
<dbReference type="EMBL" id="JAZDUF010000001">
    <property type="protein sequence ID" value="MEE3850025.1"/>
    <property type="molecule type" value="Genomic_DNA"/>
</dbReference>
<sequence>MANFPVKYVLIWGHLEAWLSRSVIDLPFLGAGFGFANLDLQVAPGTEDAMKRSGERCETFAPAEVDHFVPGGDSSGAFELHISGRQLYPEKKA</sequence>
<reference evidence="1 2" key="1">
    <citation type="submission" date="2024-01" db="EMBL/GenBank/DDBJ databases">
        <title>Draft genome sequence of Gordonia sp. LSe1-13.</title>
        <authorList>
            <person name="Suphannarot A."/>
            <person name="Mingma R."/>
        </authorList>
    </citation>
    <scope>NUCLEOTIDE SEQUENCE [LARGE SCALE GENOMIC DNA]</scope>
    <source>
        <strain evidence="1 2">LSe1-13</strain>
    </source>
</reference>